<dbReference type="GO" id="GO:0005886">
    <property type="term" value="C:plasma membrane"/>
    <property type="evidence" value="ECO:0007669"/>
    <property type="project" value="TreeGrafter"/>
</dbReference>
<dbReference type="PANTHER" id="PTHR24092">
    <property type="entry name" value="PROBABLE PHOSPHOLIPID-TRANSPORTING ATPASE"/>
    <property type="match status" value="1"/>
</dbReference>
<dbReference type="SUPFAM" id="SSF81660">
    <property type="entry name" value="Metal cation-transporting ATPase, ATP-binding domain N"/>
    <property type="match status" value="1"/>
</dbReference>
<dbReference type="Pfam" id="PF13246">
    <property type="entry name" value="Cation_ATPase"/>
    <property type="match status" value="1"/>
</dbReference>
<dbReference type="Pfam" id="PF16209">
    <property type="entry name" value="PhoLip_ATPase_N"/>
    <property type="match status" value="1"/>
</dbReference>
<dbReference type="SUPFAM" id="SSF81665">
    <property type="entry name" value="Calcium ATPase, transmembrane domain M"/>
    <property type="match status" value="1"/>
</dbReference>
<accession>D7FX38</accession>
<dbReference type="STRING" id="2880.D7FX38"/>
<sequence length="767" mass="83211">MQGALRRGSSLLGGTQEYTALNFVFKNLWEQFHRPANVYFLGISILQCIKPISITGGTPTTLAPLTAVLIATSTKDGIEDFTRHQADAQENSRTVTRLVVPGQRRNSVAGGKGGGGRGGKERKNSGGSIRGSKPRPPAATEEVPWMDVQVGDVLEIRNRENIPADLVMLSCSDPKGTCFVLTSNLDGETNLKPRVVSPDLRAVIAAADGAAAVAESAGGLAGGEQGSVLALAAKGALVECDLPNQKLEHFDGALVLQGGERIPLQGKNILLRGCQLRNTEWCRGVVVYTGRETKIQMNAAEPAPKSSSLKPYVDRETLHVLCVQIFLCLVAAVFAGIRAAGSDVENMYFILGQDEEPQSPALVAFLKFWSFIIIFTNFVPISLLITLDMVKVFQSKFIAWDRQMYHEAREFDGTKRPMPAQVRSSELNEDLGRVKHIFSDKTGTLTCNIMNFRKCSIRGQMFGLGTTEIGLNYRLRNGLPVPTVPPLPPGAKRTPHVNFIDPEFSRVVENKAHPLHEAAVEFYLHLALNHEVQPEQQQDGSVVYSASNPDEGALIYAASHFGHRFLRRDGKDITVAVTTRHEQPLASQPTSKPTSSGSSNSARGGRCGSTSLSMQQQNAGGGAKISSMSPPPPLSTGGGADVCGGSPVVGGEEEEVEEKIFHVLHTFPFTSDRKRSSVVVRKGTGGVVVYCKGADNVILERLDLAKNPAELVKTVKENIAEFTRDGLRTLLTAKTERSEEQYLEWLSDFQAAETSMKGREEKVQRTP</sequence>
<evidence type="ECO:0000313" key="9">
    <source>
        <dbReference type="Proteomes" id="UP000002630"/>
    </source>
</evidence>
<evidence type="ECO:0000259" key="7">
    <source>
        <dbReference type="Pfam" id="PF16209"/>
    </source>
</evidence>
<dbReference type="AlphaFoldDB" id="D7FX38"/>
<dbReference type="OMA" id="MYHEARE"/>
<evidence type="ECO:0000313" key="8">
    <source>
        <dbReference type="EMBL" id="CBJ26371.1"/>
    </source>
</evidence>
<dbReference type="Proteomes" id="UP000002630">
    <property type="component" value="Linkage Group LG04"/>
</dbReference>
<reference evidence="8 9" key="1">
    <citation type="journal article" date="2010" name="Nature">
        <title>The Ectocarpus genome and the independent evolution of multicellularity in brown algae.</title>
        <authorList>
            <person name="Cock J.M."/>
            <person name="Sterck L."/>
            <person name="Rouze P."/>
            <person name="Scornet D."/>
            <person name="Allen A.E."/>
            <person name="Amoutzias G."/>
            <person name="Anthouard V."/>
            <person name="Artiguenave F."/>
            <person name="Aury J.M."/>
            <person name="Badger J.H."/>
            <person name="Beszteri B."/>
            <person name="Billiau K."/>
            <person name="Bonnet E."/>
            <person name="Bothwell J.H."/>
            <person name="Bowler C."/>
            <person name="Boyen C."/>
            <person name="Brownlee C."/>
            <person name="Carrano C.J."/>
            <person name="Charrier B."/>
            <person name="Cho G.Y."/>
            <person name="Coelho S.M."/>
            <person name="Collen J."/>
            <person name="Corre E."/>
            <person name="Da Silva C."/>
            <person name="Delage L."/>
            <person name="Delaroque N."/>
            <person name="Dittami S.M."/>
            <person name="Doulbeau S."/>
            <person name="Elias M."/>
            <person name="Farnham G."/>
            <person name="Gachon C.M."/>
            <person name="Gschloessl B."/>
            <person name="Heesch S."/>
            <person name="Jabbari K."/>
            <person name="Jubin C."/>
            <person name="Kawai H."/>
            <person name="Kimura K."/>
            <person name="Kloareg B."/>
            <person name="Kupper F.C."/>
            <person name="Lang D."/>
            <person name="Le Bail A."/>
            <person name="Leblanc C."/>
            <person name="Lerouge P."/>
            <person name="Lohr M."/>
            <person name="Lopez P.J."/>
            <person name="Martens C."/>
            <person name="Maumus F."/>
            <person name="Michel G."/>
            <person name="Miranda-Saavedra D."/>
            <person name="Morales J."/>
            <person name="Moreau H."/>
            <person name="Motomura T."/>
            <person name="Nagasato C."/>
            <person name="Napoli C.A."/>
            <person name="Nelson D.R."/>
            <person name="Nyvall-Collen P."/>
            <person name="Peters A.F."/>
            <person name="Pommier C."/>
            <person name="Potin P."/>
            <person name="Poulain J."/>
            <person name="Quesneville H."/>
            <person name="Read B."/>
            <person name="Rensing S.A."/>
            <person name="Ritter A."/>
            <person name="Rousvoal S."/>
            <person name="Samanta M."/>
            <person name="Samson G."/>
            <person name="Schroeder D.C."/>
            <person name="Segurens B."/>
            <person name="Strittmatter M."/>
            <person name="Tonon T."/>
            <person name="Tregear J.W."/>
            <person name="Valentin K."/>
            <person name="von Dassow P."/>
            <person name="Yamagishi T."/>
            <person name="Van de Peer Y."/>
            <person name="Wincker P."/>
        </authorList>
    </citation>
    <scope>NUCLEOTIDE SEQUENCE [LARGE SCALE GENOMIC DNA]</scope>
    <source>
        <strain evidence="9">Ec32 / CCAP1310/4</strain>
    </source>
</reference>
<evidence type="ECO:0000256" key="1">
    <source>
        <dbReference type="ARBA" id="ARBA00004370"/>
    </source>
</evidence>
<dbReference type="InParanoid" id="D7FX38"/>
<dbReference type="GO" id="GO:0140326">
    <property type="term" value="F:ATPase-coupled intramembrane lipid transporter activity"/>
    <property type="evidence" value="ECO:0007669"/>
    <property type="project" value="TreeGrafter"/>
</dbReference>
<evidence type="ECO:0000256" key="3">
    <source>
        <dbReference type="ARBA" id="ARBA00022989"/>
    </source>
</evidence>
<dbReference type="Gene3D" id="3.40.1110.10">
    <property type="entry name" value="Calcium-transporting ATPase, cytoplasmic domain N"/>
    <property type="match status" value="1"/>
</dbReference>
<dbReference type="Gene3D" id="2.70.150.10">
    <property type="entry name" value="Calcium-transporting ATPase, cytoplasmic transduction domain A"/>
    <property type="match status" value="1"/>
</dbReference>
<name>D7FX38_ECTSI</name>
<feature type="compositionally biased region" description="Low complexity" evidence="5">
    <location>
        <begin position="587"/>
        <end position="604"/>
    </location>
</feature>
<gene>
    <name evidence="8" type="ORF">Esi_0032_0084</name>
</gene>
<feature type="transmembrane region" description="Helical" evidence="6">
    <location>
        <begin position="361"/>
        <end position="387"/>
    </location>
</feature>
<keyword evidence="2 6" id="KW-0812">Transmembrane</keyword>
<dbReference type="InterPro" id="IPR023298">
    <property type="entry name" value="ATPase_P-typ_TM_dom_sf"/>
</dbReference>
<comment type="subcellular location">
    <subcellularLocation>
        <location evidence="1">Membrane</location>
    </subcellularLocation>
</comment>
<keyword evidence="4 6" id="KW-0472">Membrane</keyword>
<evidence type="ECO:0000256" key="5">
    <source>
        <dbReference type="SAM" id="MobiDB-lite"/>
    </source>
</evidence>
<organism evidence="8 9">
    <name type="scientific">Ectocarpus siliculosus</name>
    <name type="common">Brown alga</name>
    <name type="synonym">Conferva siliculosa</name>
    <dbReference type="NCBI Taxonomy" id="2880"/>
    <lineage>
        <taxon>Eukaryota</taxon>
        <taxon>Sar</taxon>
        <taxon>Stramenopiles</taxon>
        <taxon>Ochrophyta</taxon>
        <taxon>PX clade</taxon>
        <taxon>Phaeophyceae</taxon>
        <taxon>Ectocarpales</taxon>
        <taxon>Ectocarpaceae</taxon>
        <taxon>Ectocarpus</taxon>
    </lineage>
</organism>
<feature type="transmembrane region" description="Helical" evidence="6">
    <location>
        <begin position="318"/>
        <end position="341"/>
    </location>
</feature>
<evidence type="ECO:0000256" key="6">
    <source>
        <dbReference type="SAM" id="Phobius"/>
    </source>
</evidence>
<dbReference type="GO" id="GO:0045332">
    <property type="term" value="P:phospholipid translocation"/>
    <property type="evidence" value="ECO:0007669"/>
    <property type="project" value="TreeGrafter"/>
</dbReference>
<dbReference type="InterPro" id="IPR008250">
    <property type="entry name" value="ATPase_P-typ_transduc_dom_A_sf"/>
</dbReference>
<keyword evidence="9" id="KW-1185">Reference proteome</keyword>
<dbReference type="PROSITE" id="PS00154">
    <property type="entry name" value="ATPASE_E1_E2"/>
    <property type="match status" value="1"/>
</dbReference>
<feature type="region of interest" description="Disordered" evidence="5">
    <location>
        <begin position="580"/>
        <end position="651"/>
    </location>
</feature>
<dbReference type="PANTHER" id="PTHR24092:SF150">
    <property type="entry name" value="PHOSPHOLIPID-TRANSPORTING ATPASE"/>
    <property type="match status" value="1"/>
</dbReference>
<dbReference type="InterPro" id="IPR032631">
    <property type="entry name" value="P-type_ATPase_N"/>
</dbReference>
<dbReference type="InterPro" id="IPR018303">
    <property type="entry name" value="ATPase_P-typ_P_site"/>
</dbReference>
<evidence type="ECO:0000256" key="4">
    <source>
        <dbReference type="ARBA" id="ARBA00023136"/>
    </source>
</evidence>
<dbReference type="SUPFAM" id="SSF81653">
    <property type="entry name" value="Calcium ATPase, transduction domain A"/>
    <property type="match status" value="1"/>
</dbReference>
<dbReference type="EMBL" id="FN648509">
    <property type="protein sequence ID" value="CBJ26371.1"/>
    <property type="molecule type" value="Genomic_DNA"/>
</dbReference>
<protein>
    <submittedName>
        <fullName evidence="8">Similar to Probable phospholipid-transporting ATPase ID (ATPase class I type 8B member 2)</fullName>
    </submittedName>
</protein>
<dbReference type="eggNOG" id="KOG0206">
    <property type="taxonomic scope" value="Eukaryota"/>
</dbReference>
<feature type="domain" description="P-type ATPase N-terminal" evidence="7">
    <location>
        <begin position="15"/>
        <end position="58"/>
    </location>
</feature>
<feature type="region of interest" description="Disordered" evidence="5">
    <location>
        <begin position="101"/>
        <end position="143"/>
    </location>
</feature>
<proteinExistence type="predicted"/>
<evidence type="ECO:0000256" key="2">
    <source>
        <dbReference type="ARBA" id="ARBA00022692"/>
    </source>
</evidence>
<dbReference type="GO" id="GO:0000166">
    <property type="term" value="F:nucleotide binding"/>
    <property type="evidence" value="ECO:0007669"/>
    <property type="project" value="InterPro"/>
</dbReference>
<dbReference type="EMBL" id="FN649729">
    <property type="protein sequence ID" value="CBJ26371.1"/>
    <property type="molecule type" value="Genomic_DNA"/>
</dbReference>
<dbReference type="InterPro" id="IPR023299">
    <property type="entry name" value="ATPase_P-typ_cyto_dom_N"/>
</dbReference>
<keyword evidence="3 6" id="KW-1133">Transmembrane helix</keyword>
<dbReference type="OrthoDB" id="377733at2759"/>